<organism evidence="2 3">
    <name type="scientific">Necator americanus</name>
    <name type="common">Human hookworm</name>
    <dbReference type="NCBI Taxonomy" id="51031"/>
    <lineage>
        <taxon>Eukaryota</taxon>
        <taxon>Metazoa</taxon>
        <taxon>Ecdysozoa</taxon>
        <taxon>Nematoda</taxon>
        <taxon>Chromadorea</taxon>
        <taxon>Rhabditida</taxon>
        <taxon>Rhabditina</taxon>
        <taxon>Rhabditomorpha</taxon>
        <taxon>Strongyloidea</taxon>
        <taxon>Ancylostomatidae</taxon>
        <taxon>Bunostominae</taxon>
        <taxon>Necator</taxon>
    </lineage>
</organism>
<sequence length="264" mass="28754">MAPISGLLRTRLNQAKRSVQMEDVANDSDNLLRNRGARIGADSETVVTAGGKPSPSIDTVTTTVVSDGGRCETNNSSSILVIGQIVDASAPERWGLFPEELLGCLFDVVVGLGVLTIQMTLEIGKKVVIRGSQIWGIRTLAWARICLIQPEKITQEQAANTATKPWADEIAKYGLSAMNEYRSDIGHATKVLWAETLTVGCGITHCSNGWIMVVCQYYPPGNHIGSSMYKEGTTLSECGPERRQEIPLLKLGYVNCCKRKKTKQ</sequence>
<accession>A0ABR1DJ28</accession>
<evidence type="ECO:0000259" key="1">
    <source>
        <dbReference type="SMART" id="SM00198"/>
    </source>
</evidence>
<dbReference type="Gene3D" id="3.40.33.10">
    <property type="entry name" value="CAP"/>
    <property type="match status" value="1"/>
</dbReference>
<gene>
    <name evidence="2" type="primary">Necator_chrIV.g15453</name>
    <name evidence="2" type="ORF">RB195_002158</name>
</gene>
<dbReference type="PANTHER" id="PTHR10334">
    <property type="entry name" value="CYSTEINE-RICH SECRETORY PROTEIN-RELATED"/>
    <property type="match status" value="1"/>
</dbReference>
<comment type="caution">
    <text evidence="2">The sequence shown here is derived from an EMBL/GenBank/DDBJ whole genome shotgun (WGS) entry which is preliminary data.</text>
</comment>
<name>A0ABR1DJ28_NECAM</name>
<protein>
    <recommendedName>
        <fullName evidence="1">SCP domain-containing protein</fullName>
    </recommendedName>
</protein>
<dbReference type="PRINTS" id="PR00837">
    <property type="entry name" value="V5TPXLIKE"/>
</dbReference>
<dbReference type="InterPro" id="IPR001283">
    <property type="entry name" value="CRISP-related"/>
</dbReference>
<dbReference type="Pfam" id="PF00188">
    <property type="entry name" value="CAP"/>
    <property type="match status" value="1"/>
</dbReference>
<dbReference type="InterPro" id="IPR014044">
    <property type="entry name" value="CAP_dom"/>
</dbReference>
<dbReference type="InterPro" id="IPR035940">
    <property type="entry name" value="CAP_sf"/>
</dbReference>
<reference evidence="2 3" key="1">
    <citation type="submission" date="2023-08" db="EMBL/GenBank/DDBJ databases">
        <title>A Necator americanus chromosomal reference genome.</title>
        <authorList>
            <person name="Ilik V."/>
            <person name="Petrzelkova K.J."/>
            <person name="Pardy F."/>
            <person name="Fuh T."/>
            <person name="Niatou-Singa F.S."/>
            <person name="Gouil Q."/>
            <person name="Baker L."/>
            <person name="Ritchie M.E."/>
            <person name="Jex A.R."/>
            <person name="Gazzola D."/>
            <person name="Li H."/>
            <person name="Toshio Fujiwara R."/>
            <person name="Zhan B."/>
            <person name="Aroian R.V."/>
            <person name="Pafco B."/>
            <person name="Schwarz E.M."/>
        </authorList>
    </citation>
    <scope>NUCLEOTIDE SEQUENCE [LARGE SCALE GENOMIC DNA]</scope>
    <source>
        <strain evidence="2 3">Aroian</strain>
        <tissue evidence="2">Whole animal</tissue>
    </source>
</reference>
<evidence type="ECO:0000313" key="3">
    <source>
        <dbReference type="Proteomes" id="UP001303046"/>
    </source>
</evidence>
<dbReference type="SUPFAM" id="SSF55797">
    <property type="entry name" value="PR-1-like"/>
    <property type="match status" value="1"/>
</dbReference>
<keyword evidence="3" id="KW-1185">Reference proteome</keyword>
<dbReference type="EMBL" id="JAVFWL010000004">
    <property type="protein sequence ID" value="KAK6749985.1"/>
    <property type="molecule type" value="Genomic_DNA"/>
</dbReference>
<evidence type="ECO:0000313" key="2">
    <source>
        <dbReference type="EMBL" id="KAK6749985.1"/>
    </source>
</evidence>
<dbReference type="SMART" id="SM00198">
    <property type="entry name" value="SCP"/>
    <property type="match status" value="1"/>
</dbReference>
<feature type="domain" description="SCP" evidence="1">
    <location>
        <begin position="115"/>
        <end position="225"/>
    </location>
</feature>
<dbReference type="Proteomes" id="UP001303046">
    <property type="component" value="Unassembled WGS sequence"/>
</dbReference>
<proteinExistence type="predicted"/>